<dbReference type="Proteomes" id="UP000011747">
    <property type="component" value="Unassembled WGS sequence"/>
</dbReference>
<dbReference type="RefSeq" id="WP_003355233.1">
    <property type="nucleotide sequence ID" value="NZ_JH414764.1"/>
</dbReference>
<gene>
    <name evidence="1" type="ORF">HMPREF1015_00163</name>
</gene>
<name>G9QPE6_9BACI</name>
<accession>G9QPE6</accession>
<dbReference type="PATRIC" id="fig|665952.3.peg.3038"/>
<evidence type="ECO:0000313" key="2">
    <source>
        <dbReference type="Proteomes" id="UP000011747"/>
    </source>
</evidence>
<protein>
    <recommendedName>
        <fullName evidence="3">Z-ring formation inhibitor MciZ</fullName>
    </recommendedName>
</protein>
<dbReference type="AlphaFoldDB" id="G9QPE6"/>
<comment type="caution">
    <text evidence="1">The sequence shown here is derived from an EMBL/GenBank/DDBJ whole genome shotgun (WGS) entry which is preliminary data.</text>
</comment>
<proteinExistence type="predicted"/>
<evidence type="ECO:0000313" key="1">
    <source>
        <dbReference type="EMBL" id="EHL73808.1"/>
    </source>
</evidence>
<evidence type="ECO:0008006" key="3">
    <source>
        <dbReference type="Google" id="ProtNLM"/>
    </source>
</evidence>
<organism evidence="1 2">
    <name type="scientific">Bacillus smithii 7_3_47FAA</name>
    <dbReference type="NCBI Taxonomy" id="665952"/>
    <lineage>
        <taxon>Bacteria</taxon>
        <taxon>Bacillati</taxon>
        <taxon>Bacillota</taxon>
        <taxon>Bacilli</taxon>
        <taxon>Bacillales</taxon>
        <taxon>Bacillaceae</taxon>
        <taxon>Bacillus</taxon>
    </lineage>
</organism>
<reference evidence="1 2" key="1">
    <citation type="submission" date="2011-09" db="EMBL/GenBank/DDBJ databases">
        <title>The Genome Sequence of Bacillus smithii 7_3_47FAA.</title>
        <authorList>
            <consortium name="The Broad Institute Genome Sequencing Platform"/>
            <person name="Earl A."/>
            <person name="Ward D."/>
            <person name="Feldgarden M."/>
            <person name="Gevers D."/>
            <person name="Daigneault M."/>
            <person name="Strauss J."/>
            <person name="Allen-Vercoe E."/>
            <person name="Young S.K."/>
            <person name="Zeng Q."/>
            <person name="Gargeya S."/>
            <person name="Fitzgerald M."/>
            <person name="Haas B."/>
            <person name="Abouelleil A."/>
            <person name="Alvarado L."/>
            <person name="Arachchi H.M."/>
            <person name="Berlin A."/>
            <person name="Brown A."/>
            <person name="Chapman S.B."/>
            <person name="Chen Z."/>
            <person name="Dunbar C."/>
            <person name="Freedman E."/>
            <person name="Gearin G."/>
            <person name="Goldberg J."/>
            <person name="Griggs A."/>
            <person name="Gujja S."/>
            <person name="Heiman D."/>
            <person name="Howarth C."/>
            <person name="Larson L."/>
            <person name="Lui A."/>
            <person name="MacDonald P.J.P."/>
            <person name="Montmayeur A."/>
            <person name="Murphy C."/>
            <person name="Neiman D."/>
            <person name="Pearson M."/>
            <person name="Priest M."/>
            <person name="Roberts A."/>
            <person name="Saif S."/>
            <person name="Shea T."/>
            <person name="Shenoy N."/>
            <person name="Sisk P."/>
            <person name="Stolte C."/>
            <person name="Sykes S."/>
            <person name="Wortman J."/>
            <person name="Nusbaum C."/>
            <person name="Birren B."/>
        </authorList>
    </citation>
    <scope>NUCLEOTIDE SEQUENCE [LARGE SCALE GENOMIC DNA]</scope>
    <source>
        <strain evidence="1 2">7_3_47FAA</strain>
    </source>
</reference>
<dbReference type="InterPro" id="IPR025177">
    <property type="entry name" value="MciZ"/>
</dbReference>
<dbReference type="HOGENOM" id="CLU_3265988_0_0_9"/>
<dbReference type="Pfam" id="PF13072">
    <property type="entry name" value="MciZ"/>
    <property type="match status" value="1"/>
</dbReference>
<sequence>MRVYIGEERLILTGKAREICFMLKQYAKHHIWVTELLKKRL</sequence>
<keyword evidence="2" id="KW-1185">Reference proteome</keyword>
<dbReference type="EMBL" id="ACWF01000155">
    <property type="protein sequence ID" value="EHL73808.1"/>
    <property type="molecule type" value="Genomic_DNA"/>
</dbReference>